<keyword evidence="3" id="KW-1185">Reference proteome</keyword>
<feature type="transmembrane region" description="Helical" evidence="1">
    <location>
        <begin position="33"/>
        <end position="56"/>
    </location>
</feature>
<name>A0A1C7MCC0_GRIFR</name>
<reference evidence="2 3" key="1">
    <citation type="submission" date="2016-03" db="EMBL/GenBank/DDBJ databases">
        <title>Whole genome sequencing of Grifola frondosa 9006-11.</title>
        <authorList>
            <person name="Min B."/>
            <person name="Park H."/>
            <person name="Kim J.-G."/>
            <person name="Cho H."/>
            <person name="Oh Y.-L."/>
            <person name="Kong W.-S."/>
            <person name="Choi I.-G."/>
        </authorList>
    </citation>
    <scope>NUCLEOTIDE SEQUENCE [LARGE SCALE GENOMIC DNA]</scope>
    <source>
        <strain evidence="2 3">9006-11</strain>
    </source>
</reference>
<organism evidence="2 3">
    <name type="scientific">Grifola frondosa</name>
    <name type="common">Maitake</name>
    <name type="synonym">Polyporus frondosus</name>
    <dbReference type="NCBI Taxonomy" id="5627"/>
    <lineage>
        <taxon>Eukaryota</taxon>
        <taxon>Fungi</taxon>
        <taxon>Dikarya</taxon>
        <taxon>Basidiomycota</taxon>
        <taxon>Agaricomycotina</taxon>
        <taxon>Agaricomycetes</taxon>
        <taxon>Polyporales</taxon>
        <taxon>Grifolaceae</taxon>
        <taxon>Grifola</taxon>
    </lineage>
</organism>
<keyword evidence="1" id="KW-0812">Transmembrane</keyword>
<feature type="transmembrane region" description="Helical" evidence="1">
    <location>
        <begin position="68"/>
        <end position="89"/>
    </location>
</feature>
<evidence type="ECO:0000256" key="1">
    <source>
        <dbReference type="SAM" id="Phobius"/>
    </source>
</evidence>
<gene>
    <name evidence="2" type="ORF">A0H81_05800</name>
</gene>
<comment type="caution">
    <text evidence="2">The sequence shown here is derived from an EMBL/GenBank/DDBJ whole genome shotgun (WGS) entry which is preliminary data.</text>
</comment>
<sequence length="92" mass="9769">MLFMLYSPETMGRPQIALVQSPLADDRGAIPQLLLALPMHSTTAAAATLAMSVLYAHVTTNVSTALMIGGYVAGVIFIVCVVVGMLILMKFE</sequence>
<evidence type="ECO:0000313" key="2">
    <source>
        <dbReference type="EMBL" id="OBZ74452.1"/>
    </source>
</evidence>
<dbReference type="AlphaFoldDB" id="A0A1C7MCC0"/>
<keyword evidence="1" id="KW-1133">Transmembrane helix</keyword>
<evidence type="ECO:0000313" key="3">
    <source>
        <dbReference type="Proteomes" id="UP000092993"/>
    </source>
</evidence>
<keyword evidence="1" id="KW-0472">Membrane</keyword>
<protein>
    <submittedName>
        <fullName evidence="2">Uncharacterized protein</fullName>
    </submittedName>
</protein>
<proteinExistence type="predicted"/>
<dbReference type="Proteomes" id="UP000092993">
    <property type="component" value="Unassembled WGS sequence"/>
</dbReference>
<accession>A0A1C7MCC0</accession>
<dbReference type="EMBL" id="LUGG01000005">
    <property type="protein sequence ID" value="OBZ74452.1"/>
    <property type="molecule type" value="Genomic_DNA"/>
</dbReference>